<keyword evidence="3" id="KW-1185">Reference proteome</keyword>
<dbReference type="InterPro" id="IPR013108">
    <property type="entry name" value="Amidohydro_3"/>
</dbReference>
<name>A0A848KQR5_9ACTN</name>
<dbReference type="SUPFAM" id="SSF51556">
    <property type="entry name" value="Metallo-dependent hydrolases"/>
    <property type="match status" value="1"/>
</dbReference>
<dbReference type="CDD" id="cd01300">
    <property type="entry name" value="YtcJ_like"/>
    <property type="match status" value="1"/>
</dbReference>
<dbReference type="InterPro" id="IPR033932">
    <property type="entry name" value="YtcJ-like"/>
</dbReference>
<dbReference type="InterPro" id="IPR011059">
    <property type="entry name" value="Metal-dep_hydrolase_composite"/>
</dbReference>
<accession>A0A848KQR5</accession>
<dbReference type="RefSeq" id="WP_170193830.1">
    <property type="nucleotide sequence ID" value="NZ_JABBNB010000007.1"/>
</dbReference>
<dbReference type="Pfam" id="PF07969">
    <property type="entry name" value="Amidohydro_3"/>
    <property type="match status" value="1"/>
</dbReference>
<dbReference type="Proteomes" id="UP000550729">
    <property type="component" value="Unassembled WGS sequence"/>
</dbReference>
<dbReference type="PANTHER" id="PTHR22642">
    <property type="entry name" value="IMIDAZOLONEPROPIONASE"/>
    <property type="match status" value="1"/>
</dbReference>
<evidence type="ECO:0000313" key="2">
    <source>
        <dbReference type="EMBL" id="NMO01334.1"/>
    </source>
</evidence>
<dbReference type="AlphaFoldDB" id="A0A848KQR5"/>
<proteinExistence type="predicted"/>
<reference evidence="2 3" key="1">
    <citation type="submission" date="2020-04" db="EMBL/GenBank/DDBJ databases">
        <title>Gordonia sp. nov. TBRC 11910.</title>
        <authorList>
            <person name="Suriyachadkun C."/>
        </authorList>
    </citation>
    <scope>NUCLEOTIDE SEQUENCE [LARGE SCALE GENOMIC DNA]</scope>
    <source>
        <strain evidence="2 3">TBRC 11910</strain>
    </source>
</reference>
<dbReference type="EMBL" id="JABBNB010000007">
    <property type="protein sequence ID" value="NMO01334.1"/>
    <property type="molecule type" value="Genomic_DNA"/>
</dbReference>
<gene>
    <name evidence="2" type="ORF">HH308_08910</name>
</gene>
<dbReference type="Gene3D" id="2.30.40.10">
    <property type="entry name" value="Urease, subunit C, domain 1"/>
    <property type="match status" value="1"/>
</dbReference>
<dbReference type="Gene3D" id="3.10.310.70">
    <property type="match status" value="1"/>
</dbReference>
<feature type="domain" description="Amidohydrolase 3" evidence="1">
    <location>
        <begin position="46"/>
        <end position="533"/>
    </location>
</feature>
<protein>
    <submittedName>
        <fullName evidence="2">Amidohydrolase</fullName>
    </submittedName>
</protein>
<dbReference type="GO" id="GO:0016810">
    <property type="term" value="F:hydrolase activity, acting on carbon-nitrogen (but not peptide) bonds"/>
    <property type="evidence" value="ECO:0007669"/>
    <property type="project" value="InterPro"/>
</dbReference>
<comment type="caution">
    <text evidence="2">The sequence shown here is derived from an EMBL/GenBank/DDBJ whole genome shotgun (WGS) entry which is preliminary data.</text>
</comment>
<evidence type="ECO:0000259" key="1">
    <source>
        <dbReference type="Pfam" id="PF07969"/>
    </source>
</evidence>
<organism evidence="2 3">
    <name type="scientific">Gordonia asplenii</name>
    <dbReference type="NCBI Taxonomy" id="2725283"/>
    <lineage>
        <taxon>Bacteria</taxon>
        <taxon>Bacillati</taxon>
        <taxon>Actinomycetota</taxon>
        <taxon>Actinomycetes</taxon>
        <taxon>Mycobacteriales</taxon>
        <taxon>Gordoniaceae</taxon>
        <taxon>Gordonia</taxon>
    </lineage>
</organism>
<dbReference type="Gene3D" id="3.20.20.140">
    <property type="entry name" value="Metal-dependent hydrolases"/>
    <property type="match status" value="1"/>
</dbReference>
<dbReference type="InterPro" id="IPR032466">
    <property type="entry name" value="Metal_Hydrolase"/>
</dbReference>
<sequence>MTTVHYRGGRVFSPGSTWAESVVVQDDRIVFVGDADVADQRFERAEVVDLHGRLTMPGFIDAHTHIVGFGESLAQIDLLDAGDLAEIARRITAFAGADPAAPRIVGHGWLYTAIDGGRPTRALLDAVEPDRPVYLTANDQHSSWLNSAALRELGIDSSTPDPIGGQIGRDAAGEPDGMLYEAASLQLMRTFLDAQVTDQQRDDALRLALHRYRADGVTTVVDMATTDDDLGALERALAAGDGRLPVRVAMHWLVEQRATDAENLAQVARAVELRARLDSPWLSVRGIKLMVDGVIDSCTAAMSHPFADGSHPDPLWDRDALTAVVVAADAAGLQIAMHAIGDAASDLALDALEQAAIRNGPRATRRHRLEHLEYVAPHNVERLAALGVVASMQPVHSDPAIGENWAAVLGDHRVERGFAWPEFTDAGAVVAFGTDAPTAPNAPLPNMFIATTRRSAIDPTLPPNNPRYALSMAEAFAHGTSDAAYASQMESFTGRLTAGYAADFIVLDTDSFVRGPDSLLVARPVIHVVGGRRTSLPG</sequence>
<dbReference type="PANTHER" id="PTHR22642:SF20">
    <property type="entry name" value="AMIDOHYDROLASE 3 DOMAIN-CONTAINING PROTEIN"/>
    <property type="match status" value="1"/>
</dbReference>
<keyword evidence="2" id="KW-0378">Hydrolase</keyword>
<evidence type="ECO:0000313" key="3">
    <source>
        <dbReference type="Proteomes" id="UP000550729"/>
    </source>
</evidence>
<dbReference type="SUPFAM" id="SSF51338">
    <property type="entry name" value="Composite domain of metallo-dependent hydrolases"/>
    <property type="match status" value="1"/>
</dbReference>